<name>A0A388TCG6_TERA1</name>
<comment type="caution">
    <text evidence="1">The sequence shown here is derived from an EMBL/GenBank/DDBJ whole genome shotgun (WGS) entry which is preliminary data.</text>
</comment>
<accession>A0A388TCG6</accession>
<evidence type="ECO:0000313" key="2">
    <source>
        <dbReference type="Proteomes" id="UP000269352"/>
    </source>
</evidence>
<dbReference type="AlphaFoldDB" id="A0A388TCG6"/>
<protein>
    <submittedName>
        <fullName evidence="1">Uncharacterized protein</fullName>
    </submittedName>
</protein>
<dbReference type="Proteomes" id="UP000269352">
    <property type="component" value="Unassembled WGS sequence"/>
</dbReference>
<sequence>MQAEFNVVTNKFRVKGETGKWQEVPLTRVNSNSPDDTPPELTVAEKAAQEKRNDFVVKLSALQRVIEDAKQKAELVNLGIESAAALEKKKEAYLAAKAAYDAAKDGWNNG</sequence>
<keyword evidence="2" id="KW-1185">Reference proteome</keyword>
<gene>
    <name evidence="1" type="ORF">NO1_1290</name>
</gene>
<organism evidence="1 2">
    <name type="scientific">Termititenax aidoneus</name>
    <dbReference type="NCBI Taxonomy" id="2218524"/>
    <lineage>
        <taxon>Bacteria</taxon>
        <taxon>Bacillati</taxon>
        <taxon>Candidatus Margulisiibacteriota</taxon>
        <taxon>Candidatus Termititenacia</taxon>
        <taxon>Candidatus Termititenacales</taxon>
        <taxon>Candidatus Termititenacaceae</taxon>
        <taxon>Candidatus Termititenax</taxon>
    </lineage>
</organism>
<evidence type="ECO:0000313" key="1">
    <source>
        <dbReference type="EMBL" id="GBR74055.1"/>
    </source>
</evidence>
<dbReference type="EMBL" id="BGZN01000027">
    <property type="protein sequence ID" value="GBR74055.1"/>
    <property type="molecule type" value="Genomic_DNA"/>
</dbReference>
<reference evidence="1 2" key="1">
    <citation type="journal article" date="2019" name="ISME J.">
        <title>Genome analyses of uncultured TG2/ZB3 bacteria in 'Margulisbacteria' specifically attached to ectosymbiotic spirochetes of protists in the termite gut.</title>
        <authorList>
            <person name="Utami Y.D."/>
            <person name="Kuwahara H."/>
            <person name="Igai K."/>
            <person name="Murakami T."/>
            <person name="Sugaya K."/>
            <person name="Morikawa T."/>
            <person name="Nagura Y."/>
            <person name="Yuki M."/>
            <person name="Deevong P."/>
            <person name="Inoue T."/>
            <person name="Kihara K."/>
            <person name="Lo N."/>
            <person name="Yamada A."/>
            <person name="Ohkuma M."/>
            <person name="Hongoh Y."/>
        </authorList>
    </citation>
    <scope>NUCLEOTIDE SEQUENCE [LARGE SCALE GENOMIC DNA]</scope>
    <source>
        <strain evidence="1">NkOx7-01</strain>
    </source>
</reference>
<proteinExistence type="predicted"/>